<dbReference type="SUPFAM" id="SSF56507">
    <property type="entry name" value="Methionine synthase activation domain-like"/>
    <property type="match status" value="1"/>
</dbReference>
<dbReference type="Proteomes" id="UP001232750">
    <property type="component" value="Unassembled WGS sequence"/>
</dbReference>
<dbReference type="EMBL" id="JASJEU010000014">
    <property type="protein sequence ID" value="MDJ1650738.1"/>
    <property type="molecule type" value="Genomic_DNA"/>
</dbReference>
<sequence>MAPDGRLRVDRAEALRYLGYSGQELDVDLAGRFDEAVEACERELHPRCVHAVFPLDSERSNECRVVLAGCGLVLEGRDIARHLEGARDVALMACTLGVESERALRQRAAISPTDALMYGAAASSLVEAAADAEEARIVEEAVARGLRTNFRYSPGYGDLPLDVQPAFLDALDAPRRIGLVCTEGNLLVPTKSITAVVGLFEGEPPNASVRSGCASCALREACTLRGQGRTCHG</sequence>
<accession>A0ABT7DMK6</accession>
<gene>
    <name evidence="1" type="ORF">QNJ86_07980</name>
</gene>
<proteinExistence type="predicted"/>
<dbReference type="Gene3D" id="3.40.109.40">
    <property type="match status" value="1"/>
</dbReference>
<name>A0ABT7DMK6_9ACTN</name>
<evidence type="ECO:0000313" key="2">
    <source>
        <dbReference type="Proteomes" id="UP001232750"/>
    </source>
</evidence>
<protein>
    <submittedName>
        <fullName evidence="1">Vitamin B12 dependent methionine synthase</fullName>
    </submittedName>
</protein>
<keyword evidence="2" id="KW-1185">Reference proteome</keyword>
<evidence type="ECO:0000313" key="1">
    <source>
        <dbReference type="EMBL" id="MDJ1650738.1"/>
    </source>
</evidence>
<reference evidence="1 2" key="1">
    <citation type="submission" date="2023-05" db="EMBL/GenBank/DDBJ databases">
        <title>Gordonibacter KGMB12511T sp. nov., isolated from faeces of healthy Korean.</title>
        <authorList>
            <person name="Kim H.S."/>
            <person name="Kim J.-S."/>
            <person name="Suh M.K."/>
            <person name="Eom M.K."/>
            <person name="Do H.E."/>
            <person name="Lee J.-S."/>
        </authorList>
    </citation>
    <scope>NUCLEOTIDE SEQUENCE [LARGE SCALE GENOMIC DNA]</scope>
    <source>
        <strain evidence="1 2">KGMB12511</strain>
    </source>
</reference>
<organism evidence="1 2">
    <name type="scientific">Gordonibacter faecis</name>
    <dbReference type="NCBI Taxonomy" id="3047475"/>
    <lineage>
        <taxon>Bacteria</taxon>
        <taxon>Bacillati</taxon>
        <taxon>Actinomycetota</taxon>
        <taxon>Coriobacteriia</taxon>
        <taxon>Eggerthellales</taxon>
        <taxon>Eggerthellaceae</taxon>
        <taxon>Gordonibacter</taxon>
    </lineage>
</organism>
<comment type="caution">
    <text evidence="1">The sequence shown here is derived from an EMBL/GenBank/DDBJ whole genome shotgun (WGS) entry which is preliminary data.</text>
</comment>
<dbReference type="InterPro" id="IPR037010">
    <property type="entry name" value="VitB12-dep_Met_synth_activ_sf"/>
</dbReference>
<dbReference type="RefSeq" id="WP_283832082.1">
    <property type="nucleotide sequence ID" value="NZ_JASJEU010000014.1"/>
</dbReference>